<dbReference type="FunFam" id="3.40.1210.10:FF:000001">
    <property type="entry name" value="5'/3'-nucleotidase SurE"/>
    <property type="match status" value="1"/>
</dbReference>
<comment type="function">
    <text evidence="9">Nucleotidase that shows phosphatase activity on nucleoside 5'-monophosphates.</text>
</comment>
<sequence>MNILVSNDDGVYAPGLAILAEALRQDAKALCVVAPDRNRSGASNSLTLDRPLETYHHTSGYFSINGTPTDCVHLGRSGLFMDGFVPDIVVSGINVGANLGDDVIYSGTVAAAMEGRTCRLPPIAVSMDSFHPKHFATAAEIVRSIVAKLESLVIAPRTVLNINIPDLPMDQIQGIHVTRLGHRLAANLPVATEDPRGKVRYWIAGAGEVADREPGTDFFALEQNCVSVTPLQIDMTHYSGMDNLASWLEAL</sequence>
<keyword evidence="6 9" id="KW-0479">Metal-binding</keyword>
<dbReference type="GO" id="GO:0008254">
    <property type="term" value="F:3'-nucleotidase activity"/>
    <property type="evidence" value="ECO:0007669"/>
    <property type="project" value="TreeGrafter"/>
</dbReference>
<dbReference type="GO" id="GO:0008253">
    <property type="term" value="F:5'-nucleotidase activity"/>
    <property type="evidence" value="ECO:0007669"/>
    <property type="project" value="UniProtKB-UniRule"/>
</dbReference>
<dbReference type="Proteomes" id="UP000325606">
    <property type="component" value="Chromosome"/>
</dbReference>
<organism evidence="11 12">
    <name type="scientific">Nitrincola iocasae</name>
    <dbReference type="NCBI Taxonomy" id="2614693"/>
    <lineage>
        <taxon>Bacteria</taxon>
        <taxon>Pseudomonadati</taxon>
        <taxon>Pseudomonadota</taxon>
        <taxon>Gammaproteobacteria</taxon>
        <taxon>Oceanospirillales</taxon>
        <taxon>Oceanospirillaceae</taxon>
        <taxon>Nitrincola</taxon>
    </lineage>
</organism>
<dbReference type="GO" id="GO:0004309">
    <property type="term" value="F:exopolyphosphatase activity"/>
    <property type="evidence" value="ECO:0007669"/>
    <property type="project" value="TreeGrafter"/>
</dbReference>
<dbReference type="PANTHER" id="PTHR30457">
    <property type="entry name" value="5'-NUCLEOTIDASE SURE"/>
    <property type="match status" value="1"/>
</dbReference>
<dbReference type="EC" id="3.1.3.5" evidence="9"/>
<dbReference type="PANTHER" id="PTHR30457:SF12">
    <property type="entry name" value="5'_3'-NUCLEOTIDASE SURE"/>
    <property type="match status" value="1"/>
</dbReference>
<dbReference type="InterPro" id="IPR030048">
    <property type="entry name" value="SurE"/>
</dbReference>
<comment type="cofactor">
    <cofactor evidence="9">
        <name>a divalent metal cation</name>
        <dbReference type="ChEBI" id="CHEBI:60240"/>
    </cofactor>
    <text evidence="9">Binds 1 divalent metal cation per subunit.</text>
</comment>
<dbReference type="GO" id="GO:0005737">
    <property type="term" value="C:cytoplasm"/>
    <property type="evidence" value="ECO:0007669"/>
    <property type="project" value="UniProtKB-SubCell"/>
</dbReference>
<accession>A0A5J6LHU8</accession>
<evidence type="ECO:0000256" key="2">
    <source>
        <dbReference type="ARBA" id="ARBA00001946"/>
    </source>
</evidence>
<dbReference type="SUPFAM" id="SSF64167">
    <property type="entry name" value="SurE-like"/>
    <property type="match status" value="1"/>
</dbReference>
<dbReference type="RefSeq" id="WP_151057369.1">
    <property type="nucleotide sequence ID" value="NZ_CP044222.1"/>
</dbReference>
<dbReference type="Gene3D" id="3.40.1210.10">
    <property type="entry name" value="Survival protein SurE-like phosphatase/nucleotidase"/>
    <property type="match status" value="1"/>
</dbReference>
<dbReference type="NCBIfam" id="TIGR00087">
    <property type="entry name" value="surE"/>
    <property type="match status" value="1"/>
</dbReference>
<keyword evidence="12" id="KW-1185">Reference proteome</keyword>
<dbReference type="KEGG" id="nik:F5I99_15000"/>
<protein>
    <recommendedName>
        <fullName evidence="9">5'-nucleotidase SurE</fullName>
        <ecNumber evidence="9">3.1.3.5</ecNumber>
    </recommendedName>
    <alternativeName>
        <fullName evidence="9">Nucleoside 5'-monophosphate phosphohydrolase</fullName>
    </alternativeName>
</protein>
<dbReference type="InterPro" id="IPR002828">
    <property type="entry name" value="SurE-like_Pase/nucleotidase"/>
</dbReference>
<evidence type="ECO:0000259" key="10">
    <source>
        <dbReference type="Pfam" id="PF01975"/>
    </source>
</evidence>
<dbReference type="Pfam" id="PF01975">
    <property type="entry name" value="SurE"/>
    <property type="match status" value="1"/>
</dbReference>
<dbReference type="NCBIfam" id="NF001490">
    <property type="entry name" value="PRK00346.1-4"/>
    <property type="match status" value="1"/>
</dbReference>
<evidence type="ECO:0000313" key="11">
    <source>
        <dbReference type="EMBL" id="QEW07691.1"/>
    </source>
</evidence>
<evidence type="ECO:0000256" key="8">
    <source>
        <dbReference type="ARBA" id="ARBA00022801"/>
    </source>
</evidence>
<evidence type="ECO:0000256" key="6">
    <source>
        <dbReference type="ARBA" id="ARBA00022723"/>
    </source>
</evidence>
<dbReference type="AlphaFoldDB" id="A0A5J6LHU8"/>
<evidence type="ECO:0000256" key="1">
    <source>
        <dbReference type="ARBA" id="ARBA00000815"/>
    </source>
</evidence>
<dbReference type="NCBIfam" id="NF001489">
    <property type="entry name" value="PRK00346.1-3"/>
    <property type="match status" value="1"/>
</dbReference>
<gene>
    <name evidence="9 11" type="primary">surE</name>
    <name evidence="11" type="ORF">F5I99_15000</name>
</gene>
<comment type="subcellular location">
    <subcellularLocation>
        <location evidence="3 9">Cytoplasm</location>
    </subcellularLocation>
</comment>
<reference evidence="11 12" key="1">
    <citation type="submission" date="2019-09" db="EMBL/GenBank/DDBJ databases">
        <title>Nitrincola iocasae sp. nov., a bacterium isolated from the sediment collected at a cold seep field in South China Sea.</title>
        <authorList>
            <person name="Zhang H."/>
            <person name="Wang H."/>
            <person name="Li C."/>
        </authorList>
    </citation>
    <scope>NUCLEOTIDE SEQUENCE [LARGE SCALE GENOMIC DNA]</scope>
    <source>
        <strain evidence="11 12">KXZD1103</strain>
    </source>
</reference>
<dbReference type="InterPro" id="IPR036523">
    <property type="entry name" value="SurE-like_sf"/>
</dbReference>
<keyword evidence="8 9" id="KW-0378">Hydrolase</keyword>
<dbReference type="HAMAP" id="MF_00060">
    <property type="entry name" value="SurE"/>
    <property type="match status" value="1"/>
</dbReference>
<keyword evidence="7 9" id="KW-0547">Nucleotide-binding</keyword>
<keyword evidence="5 9" id="KW-0963">Cytoplasm</keyword>
<comment type="cofactor">
    <cofactor evidence="2">
        <name>Mg(2+)</name>
        <dbReference type="ChEBI" id="CHEBI:18420"/>
    </cofactor>
</comment>
<evidence type="ECO:0000256" key="9">
    <source>
        <dbReference type="HAMAP-Rule" id="MF_00060"/>
    </source>
</evidence>
<comment type="similarity">
    <text evidence="4 9">Belongs to the SurE nucleotidase family.</text>
</comment>
<feature type="binding site" evidence="9">
    <location>
        <position position="9"/>
    </location>
    <ligand>
        <name>a divalent metal cation</name>
        <dbReference type="ChEBI" id="CHEBI:60240"/>
    </ligand>
</feature>
<evidence type="ECO:0000256" key="5">
    <source>
        <dbReference type="ARBA" id="ARBA00022490"/>
    </source>
</evidence>
<evidence type="ECO:0000256" key="7">
    <source>
        <dbReference type="ARBA" id="ARBA00022741"/>
    </source>
</evidence>
<comment type="catalytic activity">
    <reaction evidence="1 9">
        <text>a ribonucleoside 5'-phosphate + H2O = a ribonucleoside + phosphate</text>
        <dbReference type="Rhea" id="RHEA:12484"/>
        <dbReference type="ChEBI" id="CHEBI:15377"/>
        <dbReference type="ChEBI" id="CHEBI:18254"/>
        <dbReference type="ChEBI" id="CHEBI:43474"/>
        <dbReference type="ChEBI" id="CHEBI:58043"/>
        <dbReference type="EC" id="3.1.3.5"/>
    </reaction>
</comment>
<feature type="binding site" evidence="9">
    <location>
        <position position="40"/>
    </location>
    <ligand>
        <name>a divalent metal cation</name>
        <dbReference type="ChEBI" id="CHEBI:60240"/>
    </ligand>
</feature>
<feature type="binding site" evidence="9">
    <location>
        <position position="8"/>
    </location>
    <ligand>
        <name>a divalent metal cation</name>
        <dbReference type="ChEBI" id="CHEBI:60240"/>
    </ligand>
</feature>
<proteinExistence type="inferred from homology"/>
<evidence type="ECO:0000256" key="3">
    <source>
        <dbReference type="ARBA" id="ARBA00004496"/>
    </source>
</evidence>
<dbReference type="EMBL" id="CP044222">
    <property type="protein sequence ID" value="QEW07691.1"/>
    <property type="molecule type" value="Genomic_DNA"/>
</dbReference>
<dbReference type="GO" id="GO:0000166">
    <property type="term" value="F:nucleotide binding"/>
    <property type="evidence" value="ECO:0007669"/>
    <property type="project" value="UniProtKB-KW"/>
</dbReference>
<dbReference type="GO" id="GO:0046872">
    <property type="term" value="F:metal ion binding"/>
    <property type="evidence" value="ECO:0007669"/>
    <property type="project" value="UniProtKB-UniRule"/>
</dbReference>
<evidence type="ECO:0000313" key="12">
    <source>
        <dbReference type="Proteomes" id="UP000325606"/>
    </source>
</evidence>
<feature type="binding site" evidence="9">
    <location>
        <position position="94"/>
    </location>
    <ligand>
        <name>a divalent metal cation</name>
        <dbReference type="ChEBI" id="CHEBI:60240"/>
    </ligand>
</feature>
<name>A0A5J6LHU8_9GAMM</name>
<feature type="domain" description="Survival protein SurE-like phosphatase/nucleotidase" evidence="10">
    <location>
        <begin position="3"/>
        <end position="184"/>
    </location>
</feature>
<evidence type="ECO:0000256" key="4">
    <source>
        <dbReference type="ARBA" id="ARBA00011062"/>
    </source>
</evidence>